<keyword evidence="8" id="KW-0470">Melanin biosynthesis</keyword>
<keyword evidence="6" id="KW-0186">Copper</keyword>
<gene>
    <name evidence="14" type="ORF">CKM354_001182200</name>
</gene>
<comment type="cofactor">
    <cofactor evidence="1">
        <name>Cu(2+)</name>
        <dbReference type="ChEBI" id="CHEBI:29036"/>
    </cofactor>
</comment>
<feature type="domain" description="Tyrosinase copper-binding" evidence="12">
    <location>
        <begin position="95"/>
        <end position="112"/>
    </location>
</feature>
<keyword evidence="7" id="KW-0503">Monooxygenase</keyword>
<dbReference type="PANTHER" id="PTHR11474">
    <property type="entry name" value="TYROSINASE FAMILY MEMBER"/>
    <property type="match status" value="1"/>
</dbReference>
<feature type="region of interest" description="Disordered" evidence="11">
    <location>
        <begin position="199"/>
        <end position="228"/>
    </location>
</feature>
<sequence>MASWNDVLGSGIPKAASPKVAERRELRDLTDEERYLFAEGLARFQQKDLAKEKQPADSYYEIAGIHGLPYRRWPNESWNTDMSEKPQGRVGFCTHTSILFLTWHRPFLALFEAKLWENVQLIAQGISPSDGQDRYLAAAKTFRLPYWDWARVDRYIFPAEALDENQIWWSGPNSKNSIWPSSGKYNPLHQAPLPASADRGILKYGNPTRRQTNEENAQQKRLSDRERDNALWDQVKNIQTRHSGDWIARNGVVAARNLSERTANLLGGYQRFAPVSSNGYSFDQTSAQRTARKEVWGSLEDIHNAIHGLVGNGGHMGRIEASAFDPIFWLHHCNIDRLFALWQGLREDETKEDTWVTDQDSSETYMKASSEKDGNKTKLYPFKYLDGGNRLQWYTSAQTHNVEDFNYTYPELKGLHGVPLDQRRSQIVPAIGKLYPQPADDIAASFLKNPRAGERMLPAARMARVMKEESVPATAESAFEMADNLPQPEALLEESLQPEKPFLRNLAPDGKYLDWIVNIKGEKHALDGNYAVYVFLDAVEEDDVSLWPLSPNFVGLFTPLGQDGATACSKCQEGQAAKLEVTGQIPLTIALMERYLAQIIPDITVDTVVPYLQKNLHWRVAVDKQALDDRSQVPGLTVFVISNEVTVTEPVDELPVFADDVTIHAEATTNRDGSGRGNGTGLAVGEDGTERTTSG</sequence>
<dbReference type="GO" id="GO:0046872">
    <property type="term" value="F:metal ion binding"/>
    <property type="evidence" value="ECO:0007669"/>
    <property type="project" value="UniProtKB-KW"/>
</dbReference>
<evidence type="ECO:0000256" key="11">
    <source>
        <dbReference type="SAM" id="MobiDB-lite"/>
    </source>
</evidence>
<dbReference type="PRINTS" id="PR00092">
    <property type="entry name" value="TYROSINASE"/>
</dbReference>
<proteinExistence type="inferred from homology"/>
<dbReference type="InterPro" id="IPR002227">
    <property type="entry name" value="Tyrosinase_Cu-bd"/>
</dbReference>
<keyword evidence="4" id="KW-0479">Metal-binding</keyword>
<dbReference type="InterPro" id="IPR008922">
    <property type="entry name" value="Di-copper_centre_dom_sf"/>
</dbReference>
<dbReference type="PROSITE" id="PS00498">
    <property type="entry name" value="TYROSINASE_2"/>
    <property type="match status" value="1"/>
</dbReference>
<evidence type="ECO:0000259" key="12">
    <source>
        <dbReference type="PROSITE" id="PS00497"/>
    </source>
</evidence>
<evidence type="ECO:0000259" key="13">
    <source>
        <dbReference type="PROSITE" id="PS00498"/>
    </source>
</evidence>
<dbReference type="OrthoDB" id="6132182at2759"/>
<evidence type="ECO:0000256" key="6">
    <source>
        <dbReference type="ARBA" id="ARBA00023008"/>
    </source>
</evidence>
<dbReference type="SUPFAM" id="SSF48056">
    <property type="entry name" value="Di-copper centre-containing domain"/>
    <property type="match status" value="1"/>
</dbReference>
<evidence type="ECO:0000256" key="2">
    <source>
        <dbReference type="ARBA" id="ARBA00009928"/>
    </source>
</evidence>
<feature type="region of interest" description="Disordered" evidence="11">
    <location>
        <begin position="667"/>
        <end position="695"/>
    </location>
</feature>
<evidence type="ECO:0000256" key="9">
    <source>
        <dbReference type="ARBA" id="ARBA00048233"/>
    </source>
</evidence>
<dbReference type="PROSITE" id="PS00497">
    <property type="entry name" value="TYROSINASE_1"/>
    <property type="match status" value="1"/>
</dbReference>
<dbReference type="GO" id="GO:0004503">
    <property type="term" value="F:tyrosinase activity"/>
    <property type="evidence" value="ECO:0007669"/>
    <property type="project" value="UniProtKB-EC"/>
</dbReference>
<evidence type="ECO:0000256" key="4">
    <source>
        <dbReference type="ARBA" id="ARBA00022723"/>
    </source>
</evidence>
<comment type="similarity">
    <text evidence="2">Belongs to the tyrosinase family.</text>
</comment>
<feature type="compositionally biased region" description="Basic and acidic residues" evidence="11">
    <location>
        <begin position="211"/>
        <end position="228"/>
    </location>
</feature>
<dbReference type="EMBL" id="BOLY01000008">
    <property type="protein sequence ID" value="GIZ48775.1"/>
    <property type="molecule type" value="Genomic_DNA"/>
</dbReference>
<dbReference type="Gene3D" id="2.60.310.20">
    <property type="match status" value="1"/>
</dbReference>
<dbReference type="Pfam" id="PF00264">
    <property type="entry name" value="Tyrosinase"/>
    <property type="match status" value="1"/>
</dbReference>
<evidence type="ECO:0000313" key="14">
    <source>
        <dbReference type="EMBL" id="GIZ48775.1"/>
    </source>
</evidence>
<dbReference type="InterPro" id="IPR050316">
    <property type="entry name" value="Tyrosinase/Hemocyanin"/>
</dbReference>
<dbReference type="AlphaFoldDB" id="A0A9P3CZ20"/>
<dbReference type="GO" id="GO:0042438">
    <property type="term" value="P:melanin biosynthetic process"/>
    <property type="evidence" value="ECO:0007669"/>
    <property type="project" value="UniProtKB-KW"/>
</dbReference>
<reference evidence="14 15" key="1">
    <citation type="submission" date="2021-01" db="EMBL/GenBank/DDBJ databases">
        <title>Cercospora kikuchii MAFF 305040 whole genome shotgun sequence.</title>
        <authorList>
            <person name="Kashiwa T."/>
            <person name="Suzuki T."/>
        </authorList>
    </citation>
    <scope>NUCLEOTIDE SEQUENCE [LARGE SCALE GENOMIC DNA]</scope>
    <source>
        <strain evidence="14 15">MAFF 305040</strain>
    </source>
</reference>
<dbReference type="InterPro" id="IPR041640">
    <property type="entry name" value="Tyrosinase_C"/>
</dbReference>
<name>A0A9P3CZ20_9PEZI</name>
<comment type="catalytic activity">
    <reaction evidence="9">
        <text>2 L-dopa + O2 = 2 L-dopaquinone + 2 H2O</text>
        <dbReference type="Rhea" id="RHEA:34287"/>
        <dbReference type="ChEBI" id="CHEBI:15377"/>
        <dbReference type="ChEBI" id="CHEBI:15379"/>
        <dbReference type="ChEBI" id="CHEBI:57504"/>
        <dbReference type="ChEBI" id="CHEBI:57924"/>
        <dbReference type="EC" id="1.14.18.1"/>
    </reaction>
</comment>
<feature type="domain" description="Tyrosinase copper-binding" evidence="13">
    <location>
        <begin position="325"/>
        <end position="336"/>
    </location>
</feature>
<dbReference type="EC" id="1.14.18.1" evidence="3"/>
<keyword evidence="5" id="KW-0560">Oxidoreductase</keyword>
<evidence type="ECO:0000256" key="8">
    <source>
        <dbReference type="ARBA" id="ARBA00023101"/>
    </source>
</evidence>
<protein>
    <recommendedName>
        <fullName evidence="3">tyrosinase</fullName>
        <ecNumber evidence="3">1.14.18.1</ecNumber>
    </recommendedName>
</protein>
<evidence type="ECO:0000256" key="7">
    <source>
        <dbReference type="ARBA" id="ARBA00023033"/>
    </source>
</evidence>
<accession>A0A9P3CZ20</accession>
<evidence type="ECO:0000256" key="10">
    <source>
        <dbReference type="ARBA" id="ARBA00048881"/>
    </source>
</evidence>
<comment type="caution">
    <text evidence="14">The sequence shown here is derived from an EMBL/GenBank/DDBJ whole genome shotgun (WGS) entry which is preliminary data.</text>
</comment>
<evidence type="ECO:0000256" key="1">
    <source>
        <dbReference type="ARBA" id="ARBA00001973"/>
    </source>
</evidence>
<dbReference type="PANTHER" id="PTHR11474:SF76">
    <property type="entry name" value="SHKT DOMAIN-CONTAINING PROTEIN"/>
    <property type="match status" value="1"/>
</dbReference>
<dbReference type="Gene3D" id="1.10.1280.10">
    <property type="entry name" value="Di-copper center containing domain from catechol oxidase"/>
    <property type="match status" value="1"/>
</dbReference>
<evidence type="ECO:0000313" key="15">
    <source>
        <dbReference type="Proteomes" id="UP000825890"/>
    </source>
</evidence>
<organism evidence="14 15">
    <name type="scientific">Cercospora kikuchii</name>
    <dbReference type="NCBI Taxonomy" id="84275"/>
    <lineage>
        <taxon>Eukaryota</taxon>
        <taxon>Fungi</taxon>
        <taxon>Dikarya</taxon>
        <taxon>Ascomycota</taxon>
        <taxon>Pezizomycotina</taxon>
        <taxon>Dothideomycetes</taxon>
        <taxon>Dothideomycetidae</taxon>
        <taxon>Mycosphaerellales</taxon>
        <taxon>Mycosphaerellaceae</taxon>
        <taxon>Cercospora</taxon>
    </lineage>
</organism>
<evidence type="ECO:0000256" key="5">
    <source>
        <dbReference type="ARBA" id="ARBA00023002"/>
    </source>
</evidence>
<dbReference type="Proteomes" id="UP000825890">
    <property type="component" value="Unassembled WGS sequence"/>
</dbReference>
<dbReference type="RefSeq" id="XP_044663262.1">
    <property type="nucleotide sequence ID" value="XM_044807327.1"/>
</dbReference>
<keyword evidence="15" id="KW-1185">Reference proteome</keyword>
<comment type="catalytic activity">
    <reaction evidence="10">
        <text>L-tyrosine + O2 = L-dopaquinone + H2O</text>
        <dbReference type="Rhea" id="RHEA:18117"/>
        <dbReference type="ChEBI" id="CHEBI:15377"/>
        <dbReference type="ChEBI" id="CHEBI:15379"/>
        <dbReference type="ChEBI" id="CHEBI:57924"/>
        <dbReference type="ChEBI" id="CHEBI:58315"/>
        <dbReference type="EC" id="1.14.18.1"/>
    </reaction>
</comment>
<dbReference type="GeneID" id="68297397"/>
<dbReference type="Pfam" id="PF18132">
    <property type="entry name" value="Tyrosinase_C"/>
    <property type="match status" value="1"/>
</dbReference>
<evidence type="ECO:0000256" key="3">
    <source>
        <dbReference type="ARBA" id="ARBA00011906"/>
    </source>
</evidence>